<dbReference type="PANTHER" id="PTHR33540">
    <property type="entry name" value="TRNA THREONYLCARBAMOYLADENOSINE BIOSYNTHESIS PROTEIN TSAE"/>
    <property type="match status" value="1"/>
</dbReference>
<keyword evidence="4" id="KW-0963">Cytoplasm</keyword>
<sequence length="242" mass="26484">MRMPPVSAFHTTAVWAARYSRLLGIPSCLLKPPRRGDISLFKTTAQRDKHMASIQDGRGGHTRGMTAMPKVDGGVACTATLEVSVASPEEMEETGAFFGADASGGDVVLLWGDLGTGKTCFARGFVRARVGDPGLAVTSPSYLLDNTYEVADEDLTLHHMDLYRLQGGTDLRVLGIPGVFETCVCLVEWPDRLGATQPVNRLDVHLTAVNEEERILKFIGHGAWWTGVVEDFQEARRTRKLR</sequence>
<gene>
    <name evidence="11" type="ORF">Esi_0212_0007</name>
</gene>
<dbReference type="eggNOG" id="ENOG502S3MQ">
    <property type="taxonomic scope" value="Eukaryota"/>
</dbReference>
<name>D7FR96_ECTSI</name>
<dbReference type="AlphaFoldDB" id="D7FR96"/>
<evidence type="ECO:0000256" key="1">
    <source>
        <dbReference type="ARBA" id="ARBA00004496"/>
    </source>
</evidence>
<evidence type="ECO:0000256" key="2">
    <source>
        <dbReference type="ARBA" id="ARBA00007599"/>
    </source>
</evidence>
<keyword evidence="9" id="KW-0460">Magnesium</keyword>
<evidence type="ECO:0000256" key="7">
    <source>
        <dbReference type="ARBA" id="ARBA00022741"/>
    </source>
</evidence>
<evidence type="ECO:0000256" key="8">
    <source>
        <dbReference type="ARBA" id="ARBA00022840"/>
    </source>
</evidence>
<evidence type="ECO:0000256" key="9">
    <source>
        <dbReference type="ARBA" id="ARBA00022842"/>
    </source>
</evidence>
<dbReference type="GO" id="GO:0005524">
    <property type="term" value="F:ATP binding"/>
    <property type="evidence" value="ECO:0007669"/>
    <property type="project" value="UniProtKB-KW"/>
</dbReference>
<evidence type="ECO:0000256" key="4">
    <source>
        <dbReference type="ARBA" id="ARBA00022490"/>
    </source>
</evidence>
<reference evidence="11 12" key="1">
    <citation type="journal article" date="2010" name="Nature">
        <title>The Ectocarpus genome and the independent evolution of multicellularity in brown algae.</title>
        <authorList>
            <person name="Cock J.M."/>
            <person name="Sterck L."/>
            <person name="Rouze P."/>
            <person name="Scornet D."/>
            <person name="Allen A.E."/>
            <person name="Amoutzias G."/>
            <person name="Anthouard V."/>
            <person name="Artiguenave F."/>
            <person name="Aury J.M."/>
            <person name="Badger J.H."/>
            <person name="Beszteri B."/>
            <person name="Billiau K."/>
            <person name="Bonnet E."/>
            <person name="Bothwell J.H."/>
            <person name="Bowler C."/>
            <person name="Boyen C."/>
            <person name="Brownlee C."/>
            <person name="Carrano C.J."/>
            <person name="Charrier B."/>
            <person name="Cho G.Y."/>
            <person name="Coelho S.M."/>
            <person name="Collen J."/>
            <person name="Corre E."/>
            <person name="Da Silva C."/>
            <person name="Delage L."/>
            <person name="Delaroque N."/>
            <person name="Dittami S.M."/>
            <person name="Doulbeau S."/>
            <person name="Elias M."/>
            <person name="Farnham G."/>
            <person name="Gachon C.M."/>
            <person name="Gschloessl B."/>
            <person name="Heesch S."/>
            <person name="Jabbari K."/>
            <person name="Jubin C."/>
            <person name="Kawai H."/>
            <person name="Kimura K."/>
            <person name="Kloareg B."/>
            <person name="Kupper F.C."/>
            <person name="Lang D."/>
            <person name="Le Bail A."/>
            <person name="Leblanc C."/>
            <person name="Lerouge P."/>
            <person name="Lohr M."/>
            <person name="Lopez P.J."/>
            <person name="Martens C."/>
            <person name="Maumus F."/>
            <person name="Michel G."/>
            <person name="Miranda-Saavedra D."/>
            <person name="Morales J."/>
            <person name="Moreau H."/>
            <person name="Motomura T."/>
            <person name="Nagasato C."/>
            <person name="Napoli C.A."/>
            <person name="Nelson D.R."/>
            <person name="Nyvall-Collen P."/>
            <person name="Peters A.F."/>
            <person name="Pommier C."/>
            <person name="Potin P."/>
            <person name="Poulain J."/>
            <person name="Quesneville H."/>
            <person name="Read B."/>
            <person name="Rensing S.A."/>
            <person name="Ritter A."/>
            <person name="Rousvoal S."/>
            <person name="Samanta M."/>
            <person name="Samson G."/>
            <person name="Schroeder D.C."/>
            <person name="Segurens B."/>
            <person name="Strittmatter M."/>
            <person name="Tonon T."/>
            <person name="Tregear J.W."/>
            <person name="Valentin K."/>
            <person name="von Dassow P."/>
            <person name="Yamagishi T."/>
            <person name="Van de Peer Y."/>
            <person name="Wincker P."/>
        </authorList>
    </citation>
    <scope>NUCLEOTIDE SEQUENCE [LARGE SCALE GENOMIC DNA]</scope>
    <source>
        <strain evidence="12">Ec32 / CCAP1310/4</strain>
    </source>
</reference>
<dbReference type="GO" id="GO:0046872">
    <property type="term" value="F:metal ion binding"/>
    <property type="evidence" value="ECO:0007669"/>
    <property type="project" value="UniProtKB-KW"/>
</dbReference>
<proteinExistence type="inferred from homology"/>
<dbReference type="PANTHER" id="PTHR33540:SF2">
    <property type="entry name" value="TRNA THREONYLCARBAMOYLADENOSINE BIOSYNTHESIS PROTEIN TSAE"/>
    <property type="match status" value="1"/>
</dbReference>
<dbReference type="OrthoDB" id="507945at2759"/>
<keyword evidence="8" id="KW-0067">ATP-binding</keyword>
<keyword evidence="12" id="KW-1185">Reference proteome</keyword>
<dbReference type="GO" id="GO:0002949">
    <property type="term" value="P:tRNA threonylcarbamoyladenosine modification"/>
    <property type="evidence" value="ECO:0007669"/>
    <property type="project" value="InterPro"/>
</dbReference>
<dbReference type="Pfam" id="PF02367">
    <property type="entry name" value="TsaE"/>
    <property type="match status" value="1"/>
</dbReference>
<dbReference type="InterPro" id="IPR027417">
    <property type="entry name" value="P-loop_NTPase"/>
</dbReference>
<evidence type="ECO:0000256" key="10">
    <source>
        <dbReference type="ARBA" id="ARBA00032441"/>
    </source>
</evidence>
<dbReference type="Gene3D" id="3.40.50.300">
    <property type="entry name" value="P-loop containing nucleotide triphosphate hydrolases"/>
    <property type="match status" value="1"/>
</dbReference>
<protein>
    <recommendedName>
        <fullName evidence="3">tRNA threonylcarbamoyladenosine biosynthesis protein TsaE</fullName>
    </recommendedName>
    <alternativeName>
        <fullName evidence="10">t(6)A37 threonylcarbamoyladenosine biosynthesis protein TsaE</fullName>
    </alternativeName>
</protein>
<evidence type="ECO:0000256" key="5">
    <source>
        <dbReference type="ARBA" id="ARBA00022694"/>
    </source>
</evidence>
<keyword evidence="6" id="KW-0479">Metal-binding</keyword>
<dbReference type="GO" id="GO:0005737">
    <property type="term" value="C:cytoplasm"/>
    <property type="evidence" value="ECO:0007669"/>
    <property type="project" value="UniProtKB-SubCell"/>
</dbReference>
<keyword evidence="5" id="KW-0819">tRNA processing</keyword>
<evidence type="ECO:0000313" key="12">
    <source>
        <dbReference type="Proteomes" id="UP000002630"/>
    </source>
</evidence>
<organism evidence="11 12">
    <name type="scientific">Ectocarpus siliculosus</name>
    <name type="common">Brown alga</name>
    <name type="synonym">Conferva siliculosa</name>
    <dbReference type="NCBI Taxonomy" id="2880"/>
    <lineage>
        <taxon>Eukaryota</taxon>
        <taxon>Sar</taxon>
        <taxon>Stramenopiles</taxon>
        <taxon>Ochrophyta</taxon>
        <taxon>PX clade</taxon>
        <taxon>Phaeophyceae</taxon>
        <taxon>Ectocarpales</taxon>
        <taxon>Ectocarpaceae</taxon>
        <taxon>Ectocarpus</taxon>
    </lineage>
</organism>
<accession>D7FR96</accession>
<dbReference type="InterPro" id="IPR003442">
    <property type="entry name" value="T6A_TsaE"/>
</dbReference>
<keyword evidence="7" id="KW-0547">Nucleotide-binding</keyword>
<comment type="subcellular location">
    <subcellularLocation>
        <location evidence="1">Cytoplasm</location>
    </subcellularLocation>
</comment>
<evidence type="ECO:0000313" key="11">
    <source>
        <dbReference type="EMBL" id="CBJ30687.1"/>
    </source>
</evidence>
<dbReference type="Proteomes" id="UP000002630">
    <property type="component" value="Linkage Group LG27"/>
</dbReference>
<dbReference type="EMBL" id="FN649752">
    <property type="protein sequence ID" value="CBJ30687.1"/>
    <property type="molecule type" value="Genomic_DNA"/>
</dbReference>
<dbReference type="EMBL" id="FN648390">
    <property type="protein sequence ID" value="CBJ30687.1"/>
    <property type="molecule type" value="Genomic_DNA"/>
</dbReference>
<evidence type="ECO:0000256" key="6">
    <source>
        <dbReference type="ARBA" id="ARBA00022723"/>
    </source>
</evidence>
<dbReference type="SUPFAM" id="SSF52540">
    <property type="entry name" value="P-loop containing nucleoside triphosphate hydrolases"/>
    <property type="match status" value="1"/>
</dbReference>
<comment type="similarity">
    <text evidence="2">Belongs to the TsaE family.</text>
</comment>
<dbReference type="STRING" id="2880.D7FR96"/>
<dbReference type="NCBIfam" id="TIGR00150">
    <property type="entry name" value="T6A_YjeE"/>
    <property type="match status" value="1"/>
</dbReference>
<dbReference type="InParanoid" id="D7FR96"/>
<evidence type="ECO:0000256" key="3">
    <source>
        <dbReference type="ARBA" id="ARBA00019010"/>
    </source>
</evidence>